<evidence type="ECO:0000256" key="1">
    <source>
        <dbReference type="SAM" id="MobiDB-lite"/>
    </source>
</evidence>
<organism evidence="4 5">
    <name type="scientific">Priapulus caudatus</name>
    <name type="common">Priapulid worm</name>
    <dbReference type="NCBI Taxonomy" id="37621"/>
    <lineage>
        <taxon>Eukaryota</taxon>
        <taxon>Metazoa</taxon>
        <taxon>Ecdysozoa</taxon>
        <taxon>Scalidophora</taxon>
        <taxon>Priapulida</taxon>
        <taxon>Priapulimorpha</taxon>
        <taxon>Priapulimorphida</taxon>
        <taxon>Priapulidae</taxon>
        <taxon>Priapulus</taxon>
    </lineage>
</organism>
<accession>A0ABM1DXS2</accession>
<keyword evidence="2" id="KW-0732">Signal</keyword>
<dbReference type="InterPro" id="IPR057873">
    <property type="entry name" value="CTHRC1_C"/>
</dbReference>
<reference evidence="5" key="1">
    <citation type="submission" date="2025-08" db="UniProtKB">
        <authorList>
            <consortium name="RefSeq"/>
        </authorList>
    </citation>
    <scope>IDENTIFICATION</scope>
</reference>
<name>A0ABM1DXS2_PRICU</name>
<feature type="domain" description="CTHRC1 C-terminal" evidence="3">
    <location>
        <begin position="101"/>
        <end position="226"/>
    </location>
</feature>
<proteinExistence type="predicted"/>
<dbReference type="RefSeq" id="XP_014664743.1">
    <property type="nucleotide sequence ID" value="XM_014809257.1"/>
</dbReference>
<feature type="compositionally biased region" description="Basic and acidic residues" evidence="1">
    <location>
        <begin position="54"/>
        <end position="82"/>
    </location>
</feature>
<gene>
    <name evidence="5" type="primary">LOC106807041</name>
</gene>
<feature type="signal peptide" evidence="2">
    <location>
        <begin position="1"/>
        <end position="18"/>
    </location>
</feature>
<evidence type="ECO:0000313" key="5">
    <source>
        <dbReference type="RefSeq" id="XP_014664743.1"/>
    </source>
</evidence>
<feature type="chain" id="PRO_5045742919" evidence="2">
    <location>
        <begin position="19"/>
        <end position="231"/>
    </location>
</feature>
<dbReference type="GeneID" id="106807041"/>
<keyword evidence="4" id="KW-1185">Reference proteome</keyword>
<protein>
    <submittedName>
        <fullName evidence="5">Collagen triple helix repeat-containing protein 1-like</fullName>
    </submittedName>
</protein>
<evidence type="ECO:0000256" key="2">
    <source>
        <dbReference type="SAM" id="SignalP"/>
    </source>
</evidence>
<sequence length="231" mass="24924">MQGIIIGVYLLSLGVCLVTPDISDTRQRSPHCVEGPQCPGRDGRDGVPGLPGRDGSDGHPGAKGDKGDRGGNHGLSSEKGEKGNAGINGITPECPACEARKIHQCTWDSGNGIIYQCSVTKLRADTGLFVRWTGNLRNIRNEDRSCSRWYITFNGTECQSPARIDAQMYSSQQGLNMHIPSIVEGICYELPTGRADIQFNVGACRNPAHKHGDSSTGWDSVSRMIIEEIPS</sequence>
<evidence type="ECO:0000259" key="3">
    <source>
        <dbReference type="Pfam" id="PF25815"/>
    </source>
</evidence>
<feature type="region of interest" description="Disordered" evidence="1">
    <location>
        <begin position="25"/>
        <end position="87"/>
    </location>
</feature>
<evidence type="ECO:0000313" key="4">
    <source>
        <dbReference type="Proteomes" id="UP000695022"/>
    </source>
</evidence>
<dbReference type="Proteomes" id="UP000695022">
    <property type="component" value="Unplaced"/>
</dbReference>
<dbReference type="Pfam" id="PF25815">
    <property type="entry name" value="CTHRC1_C"/>
    <property type="match status" value="1"/>
</dbReference>